<reference evidence="3 4" key="1">
    <citation type="submission" date="2017-09" db="EMBL/GenBank/DDBJ databases">
        <title>Phase variable restriction modification systems are present in the genome sequences of periodontal pathogens Prevotella intermedia, Tannerella forsythia and Porphyromonas gingivalis.</title>
        <authorList>
            <person name="Haigh R.D."/>
            <person name="Crawford L."/>
            <person name="Ralph J."/>
            <person name="Wanford J."/>
            <person name="Vartoukian S.R."/>
            <person name="Hijazib K."/>
            <person name="Wade W."/>
            <person name="Oggioni M.R."/>
        </authorList>
    </citation>
    <scope>NUCLEOTIDE SEQUENCE [LARGE SCALE GENOMIC DNA]</scope>
    <source>
        <strain evidence="3 4">WW2834</strain>
    </source>
</reference>
<dbReference type="PANTHER" id="PTHR12526">
    <property type="entry name" value="GLYCOSYLTRANSFERASE"/>
    <property type="match status" value="1"/>
</dbReference>
<dbReference type="Pfam" id="PF00534">
    <property type="entry name" value="Glycos_transf_1"/>
    <property type="match status" value="1"/>
</dbReference>
<evidence type="ECO:0000313" key="4">
    <source>
        <dbReference type="Proteomes" id="UP000219058"/>
    </source>
</evidence>
<dbReference type="CDD" id="cd03808">
    <property type="entry name" value="GT4_CapM-like"/>
    <property type="match status" value="1"/>
</dbReference>
<comment type="caution">
    <text evidence="3">The sequence shown here is derived from an EMBL/GenBank/DDBJ whole genome shotgun (WGS) entry which is preliminary data.</text>
</comment>
<name>A0A2A6EC65_PREIN</name>
<dbReference type="Pfam" id="PF13477">
    <property type="entry name" value="Glyco_trans_4_2"/>
    <property type="match status" value="1"/>
</dbReference>
<keyword evidence="3" id="KW-0808">Transferase</keyword>
<dbReference type="SUPFAM" id="SSF53756">
    <property type="entry name" value="UDP-Glycosyltransferase/glycogen phosphorylase"/>
    <property type="match status" value="1"/>
</dbReference>
<gene>
    <name evidence="3" type="ORF">CLI71_12170</name>
</gene>
<dbReference type="InterPro" id="IPR028098">
    <property type="entry name" value="Glyco_trans_4-like_N"/>
</dbReference>
<dbReference type="Proteomes" id="UP000219058">
    <property type="component" value="Unassembled WGS sequence"/>
</dbReference>
<evidence type="ECO:0000259" key="2">
    <source>
        <dbReference type="Pfam" id="PF13477"/>
    </source>
</evidence>
<evidence type="ECO:0000313" key="3">
    <source>
        <dbReference type="EMBL" id="PDP57999.1"/>
    </source>
</evidence>
<dbReference type="InterPro" id="IPR001296">
    <property type="entry name" value="Glyco_trans_1"/>
</dbReference>
<dbReference type="AlphaFoldDB" id="A0A2A6EC65"/>
<organism evidence="3 4">
    <name type="scientific">Prevotella intermedia</name>
    <dbReference type="NCBI Taxonomy" id="28131"/>
    <lineage>
        <taxon>Bacteria</taxon>
        <taxon>Pseudomonadati</taxon>
        <taxon>Bacteroidota</taxon>
        <taxon>Bacteroidia</taxon>
        <taxon>Bacteroidales</taxon>
        <taxon>Prevotellaceae</taxon>
        <taxon>Prevotella</taxon>
    </lineage>
</organism>
<accession>A0A2A6EC65</accession>
<proteinExistence type="predicted"/>
<protein>
    <submittedName>
        <fullName evidence="3">Glycosyltransferase family 1 protein</fullName>
    </submittedName>
</protein>
<evidence type="ECO:0000259" key="1">
    <source>
        <dbReference type="Pfam" id="PF00534"/>
    </source>
</evidence>
<dbReference type="GO" id="GO:0016757">
    <property type="term" value="F:glycosyltransferase activity"/>
    <property type="evidence" value="ECO:0007669"/>
    <property type="project" value="InterPro"/>
</dbReference>
<sequence length="410" mass="46567">MQRKKIIRITTADISLNSLLKGQLKFLNQYFEVVGVAKDTGVLQKVREREGIRVVDAPLERPISLVKDIKGLWFLYRLFRKEKPWCVHANTPKGSLLAMMAAWFARVPHRIYTVTGLRYQGAHGKFRFILKKMERLSCLFASNVIPEGQGVLQCLKYDKITNKPLQVLHYGNINGKDTTFFSCANTIKTATPSISGEQITINGLSISEARSLIRNKLKYIKEDFIFIFIGRLVNDKGLRELADAMKMIEGGNMSIKLLLIGELDGEDDALKKEKLDYLMHSKNITYLGVQADIRPYLLISDVLVFPSYREGFPNVPIEAGALGLPAIVTNINGSNEIIKEGVNGKIIQAPLDKNGNLVNDITNELYTTMLWFYHHPEECKRMGENAITLVREHYEQKDVWKALLEMYNSL</sequence>
<dbReference type="EMBL" id="NSLY01000058">
    <property type="protein sequence ID" value="PDP57999.1"/>
    <property type="molecule type" value="Genomic_DNA"/>
</dbReference>
<dbReference type="Gene3D" id="3.40.50.2000">
    <property type="entry name" value="Glycogen Phosphorylase B"/>
    <property type="match status" value="2"/>
</dbReference>
<feature type="domain" description="Glycosyltransferase subfamily 4-like N-terminal" evidence="2">
    <location>
        <begin position="25"/>
        <end position="145"/>
    </location>
</feature>
<feature type="domain" description="Glycosyl transferase family 1" evidence="1">
    <location>
        <begin position="212"/>
        <end position="386"/>
    </location>
</feature>